<gene>
    <name evidence="2" type="ORF">BSTOLATCC_MIC18790</name>
</gene>
<dbReference type="AlphaFoldDB" id="A0AAU9IWP7"/>
<dbReference type="Proteomes" id="UP001162131">
    <property type="component" value="Unassembled WGS sequence"/>
</dbReference>
<evidence type="ECO:0000313" key="2">
    <source>
        <dbReference type="EMBL" id="CAG9317545.1"/>
    </source>
</evidence>
<comment type="caution">
    <text evidence="2">The sequence shown here is derived from an EMBL/GenBank/DDBJ whole genome shotgun (WGS) entry which is preliminary data.</text>
</comment>
<evidence type="ECO:0000256" key="1">
    <source>
        <dbReference type="SAM" id="MobiDB-lite"/>
    </source>
</evidence>
<proteinExistence type="predicted"/>
<accession>A0AAU9IWP7</accession>
<feature type="region of interest" description="Disordered" evidence="1">
    <location>
        <begin position="15"/>
        <end position="100"/>
    </location>
</feature>
<keyword evidence="3" id="KW-1185">Reference proteome</keyword>
<name>A0AAU9IWP7_9CILI</name>
<feature type="compositionally biased region" description="Basic and acidic residues" evidence="1">
    <location>
        <begin position="49"/>
        <end position="58"/>
    </location>
</feature>
<organism evidence="2 3">
    <name type="scientific">Blepharisma stoltei</name>
    <dbReference type="NCBI Taxonomy" id="1481888"/>
    <lineage>
        <taxon>Eukaryota</taxon>
        <taxon>Sar</taxon>
        <taxon>Alveolata</taxon>
        <taxon>Ciliophora</taxon>
        <taxon>Postciliodesmatophora</taxon>
        <taxon>Heterotrichea</taxon>
        <taxon>Heterotrichida</taxon>
        <taxon>Blepharismidae</taxon>
        <taxon>Blepharisma</taxon>
    </lineage>
</organism>
<protein>
    <submittedName>
        <fullName evidence="2">Uncharacterized protein</fullName>
    </submittedName>
</protein>
<evidence type="ECO:0000313" key="3">
    <source>
        <dbReference type="Proteomes" id="UP001162131"/>
    </source>
</evidence>
<dbReference type="EMBL" id="CAJZBQ010000018">
    <property type="protein sequence ID" value="CAG9317545.1"/>
    <property type="molecule type" value="Genomic_DNA"/>
</dbReference>
<sequence>MKPKVIKAPKFKKSVLEPSPNLTPSLPFMFPVSTQEDECSTTSSSDLKSSGERSETLEKNTTQTSFNKELAKIKPSLKGIMDRNPIKNKRQRNRSPEVNVLAEGCGLPYQRRARSSSPPRESLKVFERKNFLPFAVRKPVIPIVNRRYKDEFSGICPEESLHKKLEEDEDEDLKAIKENYWKLLEAAPRPEMQKCIAEEWDEEDELDNIENLISGNRKKLLGLY</sequence>
<reference evidence="2" key="1">
    <citation type="submission" date="2021-09" db="EMBL/GenBank/DDBJ databases">
        <authorList>
            <consortium name="AG Swart"/>
            <person name="Singh M."/>
            <person name="Singh A."/>
            <person name="Seah K."/>
            <person name="Emmerich C."/>
        </authorList>
    </citation>
    <scope>NUCLEOTIDE SEQUENCE</scope>
    <source>
        <strain evidence="2">ATCC30299</strain>
    </source>
</reference>